<evidence type="ECO:0000313" key="3">
    <source>
        <dbReference type="Proteomes" id="UP000470446"/>
    </source>
</evidence>
<sequence length="116" mass="12759">MSEIPIRIIRGQGGEVDVEGPVDHFAASVLKRAGFDTYPQLRGVWIRLPFDLGRTWENEHATWAAEMLAAARYSVDLDPDLRAVPPAASAPSAPRRTKTAMTAQPAPAGTPRRQRR</sequence>
<reference evidence="2 3" key="1">
    <citation type="submission" date="2020-01" db="EMBL/GenBank/DDBJ databases">
        <title>Insect and environment-associated Actinomycetes.</title>
        <authorList>
            <person name="Currrie C."/>
            <person name="Chevrette M."/>
            <person name="Carlson C."/>
            <person name="Stubbendieck R."/>
            <person name="Wendt-Pienkowski E."/>
        </authorList>
    </citation>
    <scope>NUCLEOTIDE SEQUENCE [LARGE SCALE GENOMIC DNA]</scope>
    <source>
        <strain evidence="2 3">SID14163</strain>
    </source>
</reference>
<feature type="region of interest" description="Disordered" evidence="1">
    <location>
        <begin position="81"/>
        <end position="116"/>
    </location>
</feature>
<proteinExistence type="predicted"/>
<evidence type="ECO:0000256" key="1">
    <source>
        <dbReference type="SAM" id="MobiDB-lite"/>
    </source>
</evidence>
<accession>A0A7K3PLI2</accession>
<comment type="caution">
    <text evidence="2">The sequence shown here is derived from an EMBL/GenBank/DDBJ whole genome shotgun (WGS) entry which is preliminary data.</text>
</comment>
<dbReference type="EMBL" id="JAAGMA010000341">
    <property type="protein sequence ID" value="NEB09785.1"/>
    <property type="molecule type" value="Genomic_DNA"/>
</dbReference>
<evidence type="ECO:0000313" key="2">
    <source>
        <dbReference type="EMBL" id="NEB09785.1"/>
    </source>
</evidence>
<organism evidence="2 3">
    <name type="scientific">Streptomyces coelicoflavus</name>
    <dbReference type="NCBI Taxonomy" id="285562"/>
    <lineage>
        <taxon>Bacteria</taxon>
        <taxon>Bacillati</taxon>
        <taxon>Actinomycetota</taxon>
        <taxon>Actinomycetes</taxon>
        <taxon>Kitasatosporales</taxon>
        <taxon>Streptomycetaceae</taxon>
        <taxon>Streptomyces</taxon>
    </lineage>
</organism>
<name>A0A7K3PLI2_9ACTN</name>
<feature type="compositionally biased region" description="Low complexity" evidence="1">
    <location>
        <begin position="85"/>
        <end position="94"/>
    </location>
</feature>
<dbReference type="Proteomes" id="UP000470446">
    <property type="component" value="Unassembled WGS sequence"/>
</dbReference>
<gene>
    <name evidence="2" type="ORF">G3I32_13080</name>
</gene>
<protein>
    <submittedName>
        <fullName evidence="2">Uncharacterized protein</fullName>
    </submittedName>
</protein>
<dbReference type="AlphaFoldDB" id="A0A7K3PLI2"/>
<dbReference type="RefSeq" id="WP_164245348.1">
    <property type="nucleotide sequence ID" value="NZ_JAAGMA010000341.1"/>
</dbReference>